<reference evidence="2" key="1">
    <citation type="submission" date="2023-07" db="EMBL/GenBank/DDBJ databases">
        <title>draft genome sequence of fig (Ficus carica).</title>
        <authorList>
            <person name="Takahashi T."/>
            <person name="Nishimura K."/>
        </authorList>
    </citation>
    <scope>NUCLEOTIDE SEQUENCE</scope>
</reference>
<dbReference type="Proteomes" id="UP001187192">
    <property type="component" value="Unassembled WGS sequence"/>
</dbReference>
<sequence length="787" mass="85790">MSDLSDFENDILSGSADVPGSSSPTSSTSLSSTGEATAPRNRTPDHLSGISDVPSPSDPVTPISRGQEGATRLEEILQVGPGTRPDRRFIEELNGVAQAQLAPVVDLTADGGDALEKAAFKPAHPTEKTPRADTEMVDLVSDRPVYTVDYFTSTVTPRYLAVLREEFRIPGEVDLVVPGEDDLPSRPPPGYIALSTEYFRAGLRLPFHPYLRRALTRLNGLPESIQDEVGSIVLGVLLFPRHQGDVHHVVLGLQQVVQAPVVLCRRGYVWTRAPHILELTLERVEALRELSNPERNQHGLLSLSSLEEHKWFGSSSTSGHLNDQPRTSRPGEVIIARMPEPAVHYRSQTSVTNAATTPDRSGVPRGVPAAIVHDPQSGDSSPGAWGSRVTDEDMDLVIRGLFPARGLRIEGRQLFKVSVWSASLSTNQLFYFCCRTDVRPSTAWDQASERGGELSPTTKDGQSRSSRPRDDRLVVATPAPQSHREDPRPRDVPTSGAELSRQKSVHKALVSKFGERLTFEVAESSKHSNPVAAFGDCANKLIEALCLAFSGSAAARGYANRMADAVKSAETKAQSARHAKKDAKAAKDAAKEAQKKAEDRAKSAGERARSTEERARSTEEWARNAEKDASDAEIARCGMEEALRKAQNDLSSARAEHDRYTKIVLPAVLEEARAWAVEDFLQSEEFNSCLVAEYQEGIWDMNAGFTAANPWVVGVNWSFVPEESKETTVEEVQDEGEVSGAPRVPEDVVVLDDPEQSAATEQPTNEQPTTPVLDVSASDFTLPDQLD</sequence>
<feature type="region of interest" description="Disordered" evidence="1">
    <location>
        <begin position="442"/>
        <end position="503"/>
    </location>
</feature>
<keyword evidence="3" id="KW-1185">Reference proteome</keyword>
<evidence type="ECO:0000313" key="2">
    <source>
        <dbReference type="EMBL" id="GMN47899.1"/>
    </source>
</evidence>
<protein>
    <submittedName>
        <fullName evidence="2">Uncharacterized protein</fullName>
    </submittedName>
</protein>
<feature type="region of interest" description="Disordered" evidence="1">
    <location>
        <begin position="729"/>
        <end position="787"/>
    </location>
</feature>
<feature type="compositionally biased region" description="Low complexity" evidence="1">
    <location>
        <begin position="50"/>
        <end position="64"/>
    </location>
</feature>
<dbReference type="AlphaFoldDB" id="A0AA88A8K9"/>
<accession>A0AA88A8K9</accession>
<dbReference type="EMBL" id="BTGU01000026">
    <property type="protein sequence ID" value="GMN47899.1"/>
    <property type="molecule type" value="Genomic_DNA"/>
</dbReference>
<feature type="compositionally biased region" description="Low complexity" evidence="1">
    <location>
        <begin position="21"/>
        <end position="33"/>
    </location>
</feature>
<feature type="compositionally biased region" description="Basic and acidic residues" evidence="1">
    <location>
        <begin position="582"/>
        <end position="627"/>
    </location>
</feature>
<comment type="caution">
    <text evidence="2">The sequence shown here is derived from an EMBL/GenBank/DDBJ whole genome shotgun (WGS) entry which is preliminary data.</text>
</comment>
<proteinExistence type="predicted"/>
<evidence type="ECO:0000313" key="3">
    <source>
        <dbReference type="Proteomes" id="UP001187192"/>
    </source>
</evidence>
<gene>
    <name evidence="2" type="ORF">TIFTF001_017071</name>
</gene>
<name>A0AA88A8K9_FICCA</name>
<feature type="region of interest" description="Disordered" evidence="1">
    <location>
        <begin position="1"/>
        <end position="71"/>
    </location>
</feature>
<feature type="compositionally biased region" description="Basic and acidic residues" evidence="1">
    <location>
        <begin position="482"/>
        <end position="491"/>
    </location>
</feature>
<feature type="compositionally biased region" description="Low complexity" evidence="1">
    <location>
        <begin position="760"/>
        <end position="771"/>
    </location>
</feature>
<feature type="compositionally biased region" description="Polar residues" evidence="1">
    <location>
        <begin position="455"/>
        <end position="465"/>
    </location>
</feature>
<evidence type="ECO:0000256" key="1">
    <source>
        <dbReference type="SAM" id="MobiDB-lite"/>
    </source>
</evidence>
<feature type="region of interest" description="Disordered" evidence="1">
    <location>
        <begin position="569"/>
        <end position="627"/>
    </location>
</feature>
<organism evidence="2 3">
    <name type="scientific">Ficus carica</name>
    <name type="common">Common fig</name>
    <dbReference type="NCBI Taxonomy" id="3494"/>
    <lineage>
        <taxon>Eukaryota</taxon>
        <taxon>Viridiplantae</taxon>
        <taxon>Streptophyta</taxon>
        <taxon>Embryophyta</taxon>
        <taxon>Tracheophyta</taxon>
        <taxon>Spermatophyta</taxon>
        <taxon>Magnoliopsida</taxon>
        <taxon>eudicotyledons</taxon>
        <taxon>Gunneridae</taxon>
        <taxon>Pentapetalae</taxon>
        <taxon>rosids</taxon>
        <taxon>fabids</taxon>
        <taxon>Rosales</taxon>
        <taxon>Moraceae</taxon>
        <taxon>Ficeae</taxon>
        <taxon>Ficus</taxon>
    </lineage>
</organism>